<dbReference type="GO" id="GO:0006235">
    <property type="term" value="P:dTTP biosynthetic process"/>
    <property type="evidence" value="ECO:0007669"/>
    <property type="project" value="UniProtKB-UniRule"/>
</dbReference>
<evidence type="ECO:0000256" key="4">
    <source>
        <dbReference type="ARBA" id="ARBA00022679"/>
    </source>
</evidence>
<evidence type="ECO:0000256" key="10">
    <source>
        <dbReference type="ARBA" id="ARBA00048743"/>
    </source>
</evidence>
<dbReference type="InterPro" id="IPR039430">
    <property type="entry name" value="Thymidylate_kin-like_dom"/>
</dbReference>
<keyword evidence="5 11" id="KW-0545">Nucleotide biosynthesis</keyword>
<sequence length="219" mass="24090">MNSKFIVIEGLEGAGKTTARNIVVETLRSHGVKDVVFTREPGGTPLAEKLRELIKQGIADEKVTDKAEVLMLYAARVQLVDNVIKPALANGNWVIGDRHDLSSQAYQGGGRGIDQQLLRSLRDTVLGDFRPDLTLYLDLPPAIGLQRARQRGELDRIEQESLAFFDRTRSRYQELAAEDGSILTIDASQSIDAVSADIQATLQQWLQQQGLQPVAQGQG</sequence>
<evidence type="ECO:0000256" key="7">
    <source>
        <dbReference type="ARBA" id="ARBA00022777"/>
    </source>
</evidence>
<dbReference type="RefSeq" id="WP_320714329.1">
    <property type="nucleotide sequence ID" value="NZ_JAXHOZ010000045.1"/>
</dbReference>
<feature type="binding site" evidence="11">
    <location>
        <begin position="10"/>
        <end position="17"/>
    </location>
    <ligand>
        <name>ATP</name>
        <dbReference type="ChEBI" id="CHEBI:30616"/>
    </ligand>
</feature>
<evidence type="ECO:0000256" key="11">
    <source>
        <dbReference type="HAMAP-Rule" id="MF_00165"/>
    </source>
</evidence>
<organism evidence="13 14">
    <name type="scientific">Pectobacterium brasiliense</name>
    <dbReference type="NCBI Taxonomy" id="180957"/>
    <lineage>
        <taxon>Bacteria</taxon>
        <taxon>Pseudomonadati</taxon>
        <taxon>Pseudomonadota</taxon>
        <taxon>Gammaproteobacteria</taxon>
        <taxon>Enterobacterales</taxon>
        <taxon>Pectobacteriaceae</taxon>
        <taxon>Pectobacterium</taxon>
    </lineage>
</organism>
<evidence type="ECO:0000256" key="9">
    <source>
        <dbReference type="ARBA" id="ARBA00029962"/>
    </source>
</evidence>
<evidence type="ECO:0000256" key="3">
    <source>
        <dbReference type="ARBA" id="ARBA00017144"/>
    </source>
</evidence>
<keyword evidence="4 11" id="KW-0808">Transferase</keyword>
<feature type="domain" description="Thymidylate kinase-like" evidence="12">
    <location>
        <begin position="8"/>
        <end position="198"/>
    </location>
</feature>
<proteinExistence type="inferred from homology"/>
<dbReference type="PANTHER" id="PTHR10344">
    <property type="entry name" value="THYMIDYLATE KINASE"/>
    <property type="match status" value="1"/>
</dbReference>
<evidence type="ECO:0000256" key="1">
    <source>
        <dbReference type="ARBA" id="ARBA00009776"/>
    </source>
</evidence>
<dbReference type="SUPFAM" id="SSF52540">
    <property type="entry name" value="P-loop containing nucleoside triphosphate hydrolases"/>
    <property type="match status" value="1"/>
</dbReference>
<protein>
    <recommendedName>
        <fullName evidence="3 11">Thymidylate kinase</fullName>
        <ecNumber evidence="2 11">2.7.4.9</ecNumber>
    </recommendedName>
    <alternativeName>
        <fullName evidence="9 11">dTMP kinase</fullName>
    </alternativeName>
</protein>
<keyword evidence="8 11" id="KW-0067">ATP-binding</keyword>
<evidence type="ECO:0000256" key="6">
    <source>
        <dbReference type="ARBA" id="ARBA00022741"/>
    </source>
</evidence>
<dbReference type="PANTHER" id="PTHR10344:SF4">
    <property type="entry name" value="UMP-CMP KINASE 2, MITOCHONDRIAL"/>
    <property type="match status" value="1"/>
</dbReference>
<dbReference type="GO" id="GO:0006233">
    <property type="term" value="P:dTDP biosynthetic process"/>
    <property type="evidence" value="ECO:0007669"/>
    <property type="project" value="InterPro"/>
</dbReference>
<dbReference type="Pfam" id="PF02223">
    <property type="entry name" value="Thymidylate_kin"/>
    <property type="match status" value="1"/>
</dbReference>
<evidence type="ECO:0000313" key="13">
    <source>
        <dbReference type="EMBL" id="MDY4378433.1"/>
    </source>
</evidence>
<dbReference type="Proteomes" id="UP001269968">
    <property type="component" value="Unassembled WGS sequence"/>
</dbReference>
<dbReference type="EMBL" id="JAXHOZ010000045">
    <property type="protein sequence ID" value="MDY4378433.1"/>
    <property type="molecule type" value="Genomic_DNA"/>
</dbReference>
<comment type="function">
    <text evidence="11">Phosphorylation of dTMP to form dTDP in both de novo and salvage pathways of dTTP synthesis.</text>
</comment>
<dbReference type="NCBIfam" id="TIGR00041">
    <property type="entry name" value="DTMP_kinase"/>
    <property type="match status" value="1"/>
</dbReference>
<dbReference type="GO" id="GO:0005829">
    <property type="term" value="C:cytosol"/>
    <property type="evidence" value="ECO:0007669"/>
    <property type="project" value="TreeGrafter"/>
</dbReference>
<dbReference type="CDD" id="cd01672">
    <property type="entry name" value="TMPK"/>
    <property type="match status" value="1"/>
</dbReference>
<evidence type="ECO:0000259" key="12">
    <source>
        <dbReference type="Pfam" id="PF02223"/>
    </source>
</evidence>
<comment type="similarity">
    <text evidence="1 11">Belongs to the thymidylate kinase family.</text>
</comment>
<dbReference type="Gene3D" id="3.40.50.300">
    <property type="entry name" value="P-loop containing nucleotide triphosphate hydrolases"/>
    <property type="match status" value="1"/>
</dbReference>
<dbReference type="EC" id="2.7.4.9" evidence="2 11"/>
<dbReference type="GO" id="GO:0006227">
    <property type="term" value="P:dUDP biosynthetic process"/>
    <property type="evidence" value="ECO:0007669"/>
    <property type="project" value="TreeGrafter"/>
</dbReference>
<dbReference type="FunFam" id="3.40.50.300:FF:000321">
    <property type="entry name" value="Thymidylate kinase"/>
    <property type="match status" value="1"/>
</dbReference>
<accession>A0AAW9HB80</accession>
<name>A0AAW9HB80_9GAMM</name>
<keyword evidence="6 11" id="KW-0547">Nucleotide-binding</keyword>
<dbReference type="GO" id="GO:0004798">
    <property type="term" value="F:dTMP kinase activity"/>
    <property type="evidence" value="ECO:0007669"/>
    <property type="project" value="UniProtKB-UniRule"/>
</dbReference>
<dbReference type="InterPro" id="IPR018095">
    <property type="entry name" value="Thymidylate_kin_CS"/>
</dbReference>
<gene>
    <name evidence="11 13" type="primary">tmk</name>
    <name evidence="13" type="ORF">SOV92_11440</name>
</gene>
<keyword evidence="7 11" id="KW-0418">Kinase</keyword>
<reference evidence="13" key="1">
    <citation type="submission" date="2023-11" db="EMBL/GenBank/DDBJ databases">
        <title>Comparative genomics revealed phylogeny of phytopathogenic Pectobacterium aroidearum based on whole-genome sequencing and function of putative horizontal acquire islands in P. aroidearum PccS1.</title>
        <authorList>
            <person name="Fan J."/>
            <person name="Yang L."/>
        </authorList>
    </citation>
    <scope>NUCLEOTIDE SEQUENCE</scope>
    <source>
        <strain evidence="13">NJAU140</strain>
    </source>
</reference>
<dbReference type="GO" id="GO:0005524">
    <property type="term" value="F:ATP binding"/>
    <property type="evidence" value="ECO:0007669"/>
    <property type="project" value="UniProtKB-UniRule"/>
</dbReference>
<comment type="caution">
    <text evidence="13">The sequence shown here is derived from an EMBL/GenBank/DDBJ whole genome shotgun (WGS) entry which is preliminary data.</text>
</comment>
<evidence type="ECO:0000256" key="8">
    <source>
        <dbReference type="ARBA" id="ARBA00022840"/>
    </source>
</evidence>
<dbReference type="HAMAP" id="MF_00165">
    <property type="entry name" value="Thymidylate_kinase"/>
    <property type="match status" value="1"/>
</dbReference>
<evidence type="ECO:0000256" key="2">
    <source>
        <dbReference type="ARBA" id="ARBA00012980"/>
    </source>
</evidence>
<dbReference type="PROSITE" id="PS01331">
    <property type="entry name" value="THYMIDYLATE_KINASE"/>
    <property type="match status" value="1"/>
</dbReference>
<dbReference type="InterPro" id="IPR018094">
    <property type="entry name" value="Thymidylate_kinase"/>
</dbReference>
<dbReference type="AlphaFoldDB" id="A0AAW9HB80"/>
<comment type="catalytic activity">
    <reaction evidence="10 11">
        <text>dTMP + ATP = dTDP + ADP</text>
        <dbReference type="Rhea" id="RHEA:13517"/>
        <dbReference type="ChEBI" id="CHEBI:30616"/>
        <dbReference type="ChEBI" id="CHEBI:58369"/>
        <dbReference type="ChEBI" id="CHEBI:63528"/>
        <dbReference type="ChEBI" id="CHEBI:456216"/>
        <dbReference type="EC" id="2.7.4.9"/>
    </reaction>
</comment>
<evidence type="ECO:0000256" key="5">
    <source>
        <dbReference type="ARBA" id="ARBA00022727"/>
    </source>
</evidence>
<evidence type="ECO:0000313" key="14">
    <source>
        <dbReference type="Proteomes" id="UP001269968"/>
    </source>
</evidence>
<dbReference type="InterPro" id="IPR027417">
    <property type="entry name" value="P-loop_NTPase"/>
</dbReference>